<feature type="domain" description="HTH cro/C1-type" evidence="2">
    <location>
        <begin position="7"/>
        <end position="61"/>
    </location>
</feature>
<comment type="caution">
    <text evidence="3">The sequence shown here is derived from an EMBL/GenBank/DDBJ whole genome shotgun (WGS) entry which is preliminary data.</text>
</comment>
<gene>
    <name evidence="3" type="ORF">AC3_0038</name>
</gene>
<dbReference type="GO" id="GO:0003677">
    <property type="term" value="F:DNA binding"/>
    <property type="evidence" value="ECO:0007669"/>
    <property type="project" value="UniProtKB-KW"/>
</dbReference>
<dbReference type="GO" id="GO:0005829">
    <property type="term" value="C:cytosol"/>
    <property type="evidence" value="ECO:0007669"/>
    <property type="project" value="TreeGrafter"/>
</dbReference>
<feature type="domain" description="HTH cro/C1-type" evidence="2">
    <location>
        <begin position="84"/>
        <end position="139"/>
    </location>
</feature>
<dbReference type="Pfam" id="PF12844">
    <property type="entry name" value="HTH_19"/>
    <property type="match status" value="1"/>
</dbReference>
<dbReference type="CDD" id="cd00093">
    <property type="entry name" value="HTH_XRE"/>
    <property type="match status" value="2"/>
</dbReference>
<dbReference type="GO" id="GO:0003700">
    <property type="term" value="F:DNA-binding transcription factor activity"/>
    <property type="evidence" value="ECO:0007669"/>
    <property type="project" value="TreeGrafter"/>
</dbReference>
<dbReference type="Pfam" id="PF01381">
    <property type="entry name" value="HTH_3"/>
    <property type="match status" value="1"/>
</dbReference>
<name>B1BTG1_CLOPF</name>
<dbReference type="SMART" id="SM00530">
    <property type="entry name" value="HTH_XRE"/>
    <property type="match status" value="2"/>
</dbReference>
<proteinExistence type="predicted"/>
<dbReference type="AlphaFoldDB" id="B1BTG1"/>
<dbReference type="PANTHER" id="PTHR46797:SF1">
    <property type="entry name" value="METHYLPHOSPHONATE SYNTHASE"/>
    <property type="match status" value="1"/>
</dbReference>
<evidence type="ECO:0000313" key="3">
    <source>
        <dbReference type="EMBL" id="EDT15027.1"/>
    </source>
</evidence>
<dbReference type="PROSITE" id="PS50943">
    <property type="entry name" value="HTH_CROC1"/>
    <property type="match status" value="2"/>
</dbReference>
<evidence type="ECO:0000256" key="1">
    <source>
        <dbReference type="ARBA" id="ARBA00023125"/>
    </source>
</evidence>
<dbReference type="InterPro" id="IPR050807">
    <property type="entry name" value="TransReg_Diox_bact_type"/>
</dbReference>
<dbReference type="Gene3D" id="1.10.260.40">
    <property type="entry name" value="lambda repressor-like DNA-binding domains"/>
    <property type="match status" value="2"/>
</dbReference>
<protein>
    <submittedName>
        <fullName evidence="3">Transcriptional regulator, MerR family</fullName>
    </submittedName>
</protein>
<reference evidence="3 4" key="1">
    <citation type="submission" date="2007-07" db="EMBL/GenBank/DDBJ databases">
        <title>Annotation of Clostridium perfringens E str. JGS1987.</title>
        <authorList>
            <person name="Paulsen I."/>
            <person name="Sebastian Y."/>
        </authorList>
    </citation>
    <scope>NUCLEOTIDE SEQUENCE [LARGE SCALE GENOMIC DNA]</scope>
    <source>
        <strain evidence="4">E str. JGS1987</strain>
    </source>
</reference>
<dbReference type="SUPFAM" id="SSF47413">
    <property type="entry name" value="lambda repressor-like DNA-binding domains"/>
    <property type="match status" value="2"/>
</dbReference>
<evidence type="ECO:0000313" key="4">
    <source>
        <dbReference type="Proteomes" id="UP000005337"/>
    </source>
</evidence>
<organism evidence="3 4">
    <name type="scientific">Clostridium perfringens E str. JGS1987</name>
    <dbReference type="NCBI Taxonomy" id="451755"/>
    <lineage>
        <taxon>Bacteria</taxon>
        <taxon>Bacillati</taxon>
        <taxon>Bacillota</taxon>
        <taxon>Clostridia</taxon>
        <taxon>Eubacteriales</taxon>
        <taxon>Clostridiaceae</taxon>
        <taxon>Clostridium</taxon>
    </lineage>
</organism>
<dbReference type="EMBL" id="ABDW01000014">
    <property type="protein sequence ID" value="EDT15027.1"/>
    <property type="molecule type" value="Genomic_DNA"/>
</dbReference>
<dbReference type="PANTHER" id="PTHR46797">
    <property type="entry name" value="HTH-TYPE TRANSCRIPTIONAL REGULATOR"/>
    <property type="match status" value="1"/>
</dbReference>
<keyword evidence="1" id="KW-0238">DNA-binding</keyword>
<evidence type="ECO:0000259" key="2">
    <source>
        <dbReference type="PROSITE" id="PS50943"/>
    </source>
</evidence>
<sequence>MNVGDRIKYFRKAENLSQDELASKSGLSRNAISNYELNKRQPNIVVLKKIADALKVDIDDLIIKTDSALVSHYKTNLNADFKSLKKYREEKKLSQEQLSYLLDIDINLIKRLENGEQERPNAIIAKQLNNFFNPNPPFAYVNEYVEYKNTKKSVSTNKDNNSNLINKLKKSNNSKTYSYKLNEKEVNEINKLLVTSFMKFVNNIGLDFFNDLTSNEVLNIINSEELYKTLEYLYFKEQSNRYNSLIKKVDDSLNELKTQKDKE</sequence>
<dbReference type="InterPro" id="IPR010982">
    <property type="entry name" value="Lambda_DNA-bd_dom_sf"/>
</dbReference>
<dbReference type="RefSeq" id="WP_004456758.1">
    <property type="nucleotide sequence ID" value="NZ_ABDW01000014.1"/>
</dbReference>
<dbReference type="Proteomes" id="UP000005337">
    <property type="component" value="Unassembled WGS sequence"/>
</dbReference>
<accession>B1BTG1</accession>
<dbReference type="InterPro" id="IPR001387">
    <property type="entry name" value="Cro/C1-type_HTH"/>
</dbReference>